<accession>A0A6P4XYU5</accession>
<dbReference type="Gene3D" id="3.10.20.90">
    <property type="entry name" value="Phosphatidylinositol 3-kinase Catalytic Subunit, Chain A, domain 1"/>
    <property type="match status" value="1"/>
</dbReference>
<dbReference type="RefSeq" id="XP_019617323.1">
    <property type="nucleotide sequence ID" value="XM_019761764.1"/>
</dbReference>
<evidence type="ECO:0000259" key="1">
    <source>
        <dbReference type="PROSITE" id="PS50053"/>
    </source>
</evidence>
<gene>
    <name evidence="3" type="primary">LOC109464703</name>
</gene>
<evidence type="ECO:0000313" key="2">
    <source>
        <dbReference type="Proteomes" id="UP000515135"/>
    </source>
</evidence>
<dbReference type="SMART" id="SM00213">
    <property type="entry name" value="UBQ"/>
    <property type="match status" value="1"/>
</dbReference>
<organism evidence="2 3">
    <name type="scientific">Branchiostoma belcheri</name>
    <name type="common">Amphioxus</name>
    <dbReference type="NCBI Taxonomy" id="7741"/>
    <lineage>
        <taxon>Eukaryota</taxon>
        <taxon>Metazoa</taxon>
        <taxon>Chordata</taxon>
        <taxon>Cephalochordata</taxon>
        <taxon>Leptocardii</taxon>
        <taxon>Amphioxiformes</taxon>
        <taxon>Branchiostomatidae</taxon>
        <taxon>Branchiostoma</taxon>
    </lineage>
</organism>
<dbReference type="AlphaFoldDB" id="A0A6P4XYU5"/>
<proteinExistence type="predicted"/>
<dbReference type="InterPro" id="IPR019956">
    <property type="entry name" value="Ubiquitin_dom"/>
</dbReference>
<feature type="domain" description="Ubiquitin-like" evidence="1">
    <location>
        <begin position="7"/>
        <end position="84"/>
    </location>
</feature>
<evidence type="ECO:0000313" key="3">
    <source>
        <dbReference type="RefSeq" id="XP_019617323.1"/>
    </source>
</evidence>
<reference evidence="3" key="1">
    <citation type="submission" date="2025-08" db="UniProtKB">
        <authorList>
            <consortium name="RefSeq"/>
        </authorList>
    </citation>
    <scope>IDENTIFICATION</scope>
    <source>
        <tissue evidence="3">Gonad</tissue>
    </source>
</reference>
<dbReference type="InterPro" id="IPR050158">
    <property type="entry name" value="Ubiquitin_ubiquitin-like"/>
</dbReference>
<keyword evidence="2" id="KW-1185">Reference proteome</keyword>
<dbReference type="KEGG" id="bbel:109464703"/>
<dbReference type="Proteomes" id="UP000515135">
    <property type="component" value="Unplaced"/>
</dbReference>
<dbReference type="InterPro" id="IPR000626">
    <property type="entry name" value="Ubiquitin-like_dom"/>
</dbReference>
<dbReference type="GeneID" id="109464703"/>
<dbReference type="SUPFAM" id="SSF54236">
    <property type="entry name" value="Ubiquitin-like"/>
    <property type="match status" value="1"/>
</dbReference>
<dbReference type="PRINTS" id="PR00348">
    <property type="entry name" value="UBIQUITIN"/>
</dbReference>
<dbReference type="Pfam" id="PF00240">
    <property type="entry name" value="ubiquitin"/>
    <property type="match status" value="1"/>
</dbReference>
<dbReference type="OrthoDB" id="419317at2759"/>
<dbReference type="PROSITE" id="PS50053">
    <property type="entry name" value="UBIQUITIN_2"/>
    <property type="match status" value="1"/>
</dbReference>
<sequence length="214" mass="24408">MDGGSIWQIFVIGLKGKTNVIQIHKDATVDELFKKISAKNKIPPETQRIMYAGKQLEYGRGKLLTDYNIQNKSNLFVVLRLHGGSKQLDEDVETTDAPDMISWEDDPNTPRAKMSCGHAITPETLTTYCESLLSAGKYVFKCPYISPATEYCGREWSYLEVRRLAVLTLDEQKQFEIKISDNYLRACLKCGMLIEHERACKHMVISCECDDTWL</sequence>
<name>A0A6P4XYU5_BRABE</name>
<protein>
    <submittedName>
        <fullName evidence="3">Polyubiquitin-like isoform X1</fullName>
    </submittedName>
</protein>
<dbReference type="InterPro" id="IPR029071">
    <property type="entry name" value="Ubiquitin-like_domsf"/>
</dbReference>
<dbReference type="PANTHER" id="PTHR10666">
    <property type="entry name" value="UBIQUITIN"/>
    <property type="match status" value="1"/>
</dbReference>